<dbReference type="Pfam" id="PF00255">
    <property type="entry name" value="GSHPx"/>
    <property type="match status" value="1"/>
</dbReference>
<comment type="similarity">
    <text evidence="1 5">Belongs to the glutathione peroxidase family.</text>
</comment>
<dbReference type="GO" id="GO:0004601">
    <property type="term" value="F:peroxidase activity"/>
    <property type="evidence" value="ECO:0007669"/>
    <property type="project" value="UniProtKB-KW"/>
</dbReference>
<dbReference type="InterPro" id="IPR036249">
    <property type="entry name" value="Thioredoxin-like_sf"/>
</dbReference>
<comment type="caution">
    <text evidence="6">The sequence shown here is derived from an EMBL/GenBank/DDBJ whole genome shotgun (WGS) entry which is preliminary data.</text>
</comment>
<feature type="active site" evidence="4">
    <location>
        <position position="39"/>
    </location>
</feature>
<proteinExistence type="inferred from homology"/>
<evidence type="ECO:0000313" key="6">
    <source>
        <dbReference type="EMBL" id="KAL0265678.1"/>
    </source>
</evidence>
<dbReference type="PANTHER" id="PTHR11592:SF78">
    <property type="entry name" value="GLUTATHIONE PEROXIDASE"/>
    <property type="match status" value="1"/>
</dbReference>
<dbReference type="PIRSF" id="PIRSF000303">
    <property type="entry name" value="Glutathion_perox"/>
    <property type="match status" value="1"/>
</dbReference>
<dbReference type="AlphaFoldDB" id="A0AAW2H7G1"/>
<dbReference type="InterPro" id="IPR000889">
    <property type="entry name" value="Glutathione_peroxidase"/>
</dbReference>
<keyword evidence="2 5" id="KW-0575">Peroxidase</keyword>
<reference evidence="6" key="1">
    <citation type="journal article" date="2024" name="Gigascience">
        <title>Chromosome-level genome of the poultry shaft louse Menopon gallinae provides insight into the host-switching and adaptive evolution of parasitic lice.</title>
        <authorList>
            <person name="Xu Y."/>
            <person name="Ma L."/>
            <person name="Liu S."/>
            <person name="Liang Y."/>
            <person name="Liu Q."/>
            <person name="He Z."/>
            <person name="Tian L."/>
            <person name="Duan Y."/>
            <person name="Cai W."/>
            <person name="Li H."/>
            <person name="Song F."/>
        </authorList>
    </citation>
    <scope>NUCLEOTIDE SEQUENCE</scope>
    <source>
        <strain evidence="6">Cailab_2023a</strain>
    </source>
</reference>
<sequence length="161" mass="18149">MNPEKDFYAISITDAYGNEKNFADFKGNVLLIVNTASNCGFAKSAYPELAKLVESFGSRGLKVLLFPCNQFRNQEPNDIEAIKKSVARYSSDFILFDKVDVKGDNIHPVYAYLTKSKGGWFGSTIEWNFTKFLVNKKGEVVERYTPLKSVPHSLVEKLCSE</sequence>
<dbReference type="PRINTS" id="PR01011">
    <property type="entry name" value="GLUTPROXDASE"/>
</dbReference>
<evidence type="ECO:0000256" key="3">
    <source>
        <dbReference type="ARBA" id="ARBA00023002"/>
    </source>
</evidence>
<dbReference type="CDD" id="cd00340">
    <property type="entry name" value="GSH_Peroxidase"/>
    <property type="match status" value="1"/>
</dbReference>
<dbReference type="PANTHER" id="PTHR11592">
    <property type="entry name" value="GLUTATHIONE PEROXIDASE"/>
    <property type="match status" value="1"/>
</dbReference>
<dbReference type="SUPFAM" id="SSF52833">
    <property type="entry name" value="Thioredoxin-like"/>
    <property type="match status" value="1"/>
</dbReference>
<gene>
    <name evidence="6" type="ORF">PYX00_011392</name>
</gene>
<dbReference type="Gene3D" id="3.40.30.10">
    <property type="entry name" value="Glutaredoxin"/>
    <property type="match status" value="1"/>
</dbReference>
<evidence type="ECO:0000256" key="5">
    <source>
        <dbReference type="RuleBase" id="RU000499"/>
    </source>
</evidence>
<dbReference type="PROSITE" id="PS00460">
    <property type="entry name" value="GLUTATHIONE_PEROXID_1"/>
    <property type="match status" value="1"/>
</dbReference>
<name>A0AAW2H7G1_9NEOP</name>
<evidence type="ECO:0000256" key="4">
    <source>
        <dbReference type="PIRSR" id="PIRSR000303-1"/>
    </source>
</evidence>
<evidence type="ECO:0000256" key="1">
    <source>
        <dbReference type="ARBA" id="ARBA00006926"/>
    </source>
</evidence>
<evidence type="ECO:0000256" key="2">
    <source>
        <dbReference type="ARBA" id="ARBA00022559"/>
    </source>
</evidence>
<dbReference type="PROSITE" id="PS51355">
    <property type="entry name" value="GLUTATHIONE_PEROXID_3"/>
    <property type="match status" value="1"/>
</dbReference>
<organism evidence="6">
    <name type="scientific">Menopon gallinae</name>
    <name type="common">poultry shaft louse</name>
    <dbReference type="NCBI Taxonomy" id="328185"/>
    <lineage>
        <taxon>Eukaryota</taxon>
        <taxon>Metazoa</taxon>
        <taxon>Ecdysozoa</taxon>
        <taxon>Arthropoda</taxon>
        <taxon>Hexapoda</taxon>
        <taxon>Insecta</taxon>
        <taxon>Pterygota</taxon>
        <taxon>Neoptera</taxon>
        <taxon>Paraneoptera</taxon>
        <taxon>Psocodea</taxon>
        <taxon>Troctomorpha</taxon>
        <taxon>Phthiraptera</taxon>
        <taxon>Amblycera</taxon>
        <taxon>Menoponidae</taxon>
        <taxon>Menopon</taxon>
    </lineage>
</organism>
<keyword evidence="3 5" id="KW-0560">Oxidoreductase</keyword>
<accession>A0AAW2H7G1</accession>
<protein>
    <recommendedName>
        <fullName evidence="5">Glutathione peroxidase</fullName>
    </recommendedName>
</protein>
<dbReference type="InterPro" id="IPR029759">
    <property type="entry name" value="GPX_AS"/>
</dbReference>
<dbReference type="GO" id="GO:0006979">
    <property type="term" value="P:response to oxidative stress"/>
    <property type="evidence" value="ECO:0007669"/>
    <property type="project" value="InterPro"/>
</dbReference>
<dbReference type="EMBL" id="JARGDH010000006">
    <property type="protein sequence ID" value="KAL0265678.1"/>
    <property type="molecule type" value="Genomic_DNA"/>
</dbReference>